<dbReference type="Proteomes" id="UP000685013">
    <property type="component" value="Chromosome 1"/>
</dbReference>
<sequence>MKSCPFFVIFSSDNSIVNRSYTSPSPSSGGHHYCLDHIKFPVILLTIRPTGPPNFNQQRRRVSFPFQQFLRRLWPHPSIRNQARSHTCSSVATIPSGHKGPLHGSYCSDAKVQKRLLDTPKYVMKYRACWDTERMYFYRNKGADNQVAITITFYLFLIKAKFGGVQHSGKQKICLSCQNRQIPAIINRPQKTTKGLGHPNSIRPDSKSKM</sequence>
<protein>
    <submittedName>
        <fullName evidence="2">Uncharacterized protein</fullName>
    </submittedName>
</protein>
<evidence type="ECO:0000313" key="2">
    <source>
        <dbReference type="EMBL" id="KAG6608353.1"/>
    </source>
</evidence>
<name>A0AAV6PAI1_9ROSI</name>
<proteinExistence type="predicted"/>
<organism evidence="2 3">
    <name type="scientific">Cucurbita argyrosperma subsp. sororia</name>
    <dbReference type="NCBI Taxonomy" id="37648"/>
    <lineage>
        <taxon>Eukaryota</taxon>
        <taxon>Viridiplantae</taxon>
        <taxon>Streptophyta</taxon>
        <taxon>Embryophyta</taxon>
        <taxon>Tracheophyta</taxon>
        <taxon>Spermatophyta</taxon>
        <taxon>Magnoliopsida</taxon>
        <taxon>eudicotyledons</taxon>
        <taxon>Gunneridae</taxon>
        <taxon>Pentapetalae</taxon>
        <taxon>rosids</taxon>
        <taxon>fabids</taxon>
        <taxon>Cucurbitales</taxon>
        <taxon>Cucurbitaceae</taxon>
        <taxon>Cucurbiteae</taxon>
        <taxon>Cucurbita</taxon>
    </lineage>
</organism>
<gene>
    <name evidence="2" type="ORF">SDJN03_01695</name>
</gene>
<accession>A0AAV6PAI1</accession>
<keyword evidence="3" id="KW-1185">Reference proteome</keyword>
<feature type="region of interest" description="Disordered" evidence="1">
    <location>
        <begin position="188"/>
        <end position="210"/>
    </location>
</feature>
<dbReference type="AlphaFoldDB" id="A0AAV6PAI1"/>
<feature type="non-terminal residue" evidence="2">
    <location>
        <position position="1"/>
    </location>
</feature>
<evidence type="ECO:0000256" key="1">
    <source>
        <dbReference type="SAM" id="MobiDB-lite"/>
    </source>
</evidence>
<dbReference type="EMBL" id="JAGKQH010000001">
    <property type="protein sequence ID" value="KAG6608353.1"/>
    <property type="molecule type" value="Genomic_DNA"/>
</dbReference>
<evidence type="ECO:0000313" key="3">
    <source>
        <dbReference type="Proteomes" id="UP000685013"/>
    </source>
</evidence>
<reference evidence="2 3" key="1">
    <citation type="journal article" date="2021" name="Hortic Res">
        <title>The domestication of Cucurbita argyrosperma as revealed by the genome of its wild relative.</title>
        <authorList>
            <person name="Barrera-Redondo J."/>
            <person name="Sanchez-de la Vega G."/>
            <person name="Aguirre-Liguori J.A."/>
            <person name="Castellanos-Morales G."/>
            <person name="Gutierrez-Guerrero Y.T."/>
            <person name="Aguirre-Dugua X."/>
            <person name="Aguirre-Planter E."/>
            <person name="Tenaillon M.I."/>
            <person name="Lira-Saade R."/>
            <person name="Eguiarte L.E."/>
        </authorList>
    </citation>
    <scope>NUCLEOTIDE SEQUENCE [LARGE SCALE GENOMIC DNA]</scope>
    <source>
        <strain evidence="2">JBR-2021</strain>
    </source>
</reference>
<comment type="caution">
    <text evidence="2">The sequence shown here is derived from an EMBL/GenBank/DDBJ whole genome shotgun (WGS) entry which is preliminary data.</text>
</comment>